<dbReference type="EMBL" id="JBHSBL010000020">
    <property type="protein sequence ID" value="MFC4069391.1"/>
    <property type="molecule type" value="Genomic_DNA"/>
</dbReference>
<protein>
    <recommendedName>
        <fullName evidence="2">Outer membrane channel protein CpnT-like N-terminal domain-containing protein</fullName>
    </recommendedName>
</protein>
<keyword evidence="1" id="KW-0472">Membrane</keyword>
<accession>A0ABV8J0A1</accession>
<keyword evidence="4" id="KW-1185">Reference proteome</keyword>
<evidence type="ECO:0000313" key="4">
    <source>
        <dbReference type="Proteomes" id="UP001595867"/>
    </source>
</evidence>
<keyword evidence="1" id="KW-1133">Transmembrane helix</keyword>
<dbReference type="Pfam" id="PF25547">
    <property type="entry name" value="WXG100_2"/>
    <property type="match status" value="1"/>
</dbReference>
<dbReference type="Proteomes" id="UP001595867">
    <property type="component" value="Unassembled WGS sequence"/>
</dbReference>
<proteinExistence type="predicted"/>
<evidence type="ECO:0000256" key="1">
    <source>
        <dbReference type="SAM" id="Phobius"/>
    </source>
</evidence>
<keyword evidence="1" id="KW-0812">Transmembrane</keyword>
<feature type="transmembrane region" description="Helical" evidence="1">
    <location>
        <begin position="89"/>
        <end position="108"/>
    </location>
</feature>
<reference evidence="4" key="1">
    <citation type="journal article" date="2019" name="Int. J. Syst. Evol. Microbiol.">
        <title>The Global Catalogue of Microorganisms (GCM) 10K type strain sequencing project: providing services to taxonomists for standard genome sequencing and annotation.</title>
        <authorList>
            <consortium name="The Broad Institute Genomics Platform"/>
            <consortium name="The Broad Institute Genome Sequencing Center for Infectious Disease"/>
            <person name="Wu L."/>
            <person name="Ma J."/>
        </authorList>
    </citation>
    <scope>NUCLEOTIDE SEQUENCE [LARGE SCALE GENOMIC DNA]</scope>
    <source>
        <strain evidence="4">TBRC 5832</strain>
    </source>
</reference>
<sequence>MGLQLPGELVWLLGELGFNWPEADEEKLIDVAMTWIDFGAALEQAVTAGDAAAQQVWAANLGADITAFQQAWADGSAPSANLATMAQSCLIVGAGMLCAALIVLVLKINVIVQLVTLAIAIAQAIATAAVTFGASLAEIPIFKMIIGAIVDEIINQAIETVLNG</sequence>
<dbReference type="RefSeq" id="WP_378070274.1">
    <property type="nucleotide sequence ID" value="NZ_JBHSBL010000020.1"/>
</dbReference>
<evidence type="ECO:0000259" key="2">
    <source>
        <dbReference type="Pfam" id="PF25547"/>
    </source>
</evidence>
<evidence type="ECO:0000313" key="3">
    <source>
        <dbReference type="EMBL" id="MFC4069391.1"/>
    </source>
</evidence>
<gene>
    <name evidence="3" type="ORF">ACFO0C_31090</name>
</gene>
<organism evidence="3 4">
    <name type="scientific">Actinoplanes subglobosus</name>
    <dbReference type="NCBI Taxonomy" id="1547892"/>
    <lineage>
        <taxon>Bacteria</taxon>
        <taxon>Bacillati</taxon>
        <taxon>Actinomycetota</taxon>
        <taxon>Actinomycetes</taxon>
        <taxon>Micromonosporales</taxon>
        <taxon>Micromonosporaceae</taxon>
        <taxon>Actinoplanes</taxon>
    </lineage>
</organism>
<name>A0ABV8J0A1_9ACTN</name>
<comment type="caution">
    <text evidence="3">The sequence shown here is derived from an EMBL/GenBank/DDBJ whole genome shotgun (WGS) entry which is preliminary data.</text>
</comment>
<dbReference type="InterPro" id="IPR057746">
    <property type="entry name" value="CpnT-like_N"/>
</dbReference>
<feature type="domain" description="Outer membrane channel protein CpnT-like N-terminal" evidence="2">
    <location>
        <begin position="17"/>
        <end position="139"/>
    </location>
</feature>
<feature type="transmembrane region" description="Helical" evidence="1">
    <location>
        <begin position="114"/>
        <end position="137"/>
    </location>
</feature>